<protein>
    <recommendedName>
        <fullName evidence="9">C2 domain-containing protein</fullName>
    </recommendedName>
</protein>
<dbReference type="AlphaFoldDB" id="I1GPX2"/>
<feature type="domain" description="C2" evidence="9">
    <location>
        <begin position="443"/>
        <end position="578"/>
    </location>
</feature>
<feature type="transmembrane region" description="Helical" evidence="8">
    <location>
        <begin position="982"/>
        <end position="1011"/>
    </location>
</feature>
<dbReference type="STRING" id="15368.I1GPX2"/>
<dbReference type="Gramene" id="KQK13931">
    <property type="protein sequence ID" value="KQK13931"/>
    <property type="gene ID" value="BRADI_1g13460v3"/>
</dbReference>
<keyword evidence="6 8" id="KW-0472">Membrane</keyword>
<keyword evidence="3 8" id="KW-0812">Transmembrane</keyword>
<feature type="compositionally biased region" description="Basic and acidic residues" evidence="7">
    <location>
        <begin position="158"/>
        <end position="178"/>
    </location>
</feature>
<feature type="transmembrane region" description="Helical" evidence="8">
    <location>
        <begin position="867"/>
        <end position="897"/>
    </location>
</feature>
<evidence type="ECO:0000256" key="1">
    <source>
        <dbReference type="ARBA" id="ARBA00004141"/>
    </source>
</evidence>
<reference evidence="10" key="2">
    <citation type="submission" date="2017-06" db="EMBL/GenBank/DDBJ databases">
        <title>WGS assembly of Brachypodium distachyon.</title>
        <authorList>
            <consortium name="The International Brachypodium Initiative"/>
            <person name="Lucas S."/>
            <person name="Harmon-Smith M."/>
            <person name="Lail K."/>
            <person name="Tice H."/>
            <person name="Grimwood J."/>
            <person name="Bruce D."/>
            <person name="Barry K."/>
            <person name="Shu S."/>
            <person name="Lindquist E."/>
            <person name="Wang M."/>
            <person name="Pitluck S."/>
            <person name="Vogel J.P."/>
            <person name="Garvin D.F."/>
            <person name="Mockler T.C."/>
            <person name="Schmutz J."/>
            <person name="Rokhsar D."/>
            <person name="Bevan M.W."/>
        </authorList>
    </citation>
    <scope>NUCLEOTIDE SEQUENCE</scope>
    <source>
        <strain evidence="10">Bd21</strain>
    </source>
</reference>
<dbReference type="Pfam" id="PF00168">
    <property type="entry name" value="C2"/>
    <property type="match status" value="4"/>
</dbReference>
<dbReference type="GeneID" id="100825173"/>
<dbReference type="InterPro" id="IPR013583">
    <property type="entry name" value="MCTP_C"/>
</dbReference>
<keyword evidence="4" id="KW-0677">Repeat</keyword>
<feature type="region of interest" description="Disordered" evidence="7">
    <location>
        <begin position="146"/>
        <end position="264"/>
    </location>
</feature>
<dbReference type="PANTHER" id="PTHR31425">
    <property type="entry name" value="PHOSPHORIBOSYLANTHRANILATE TRANSFERASE ISOFORM 1"/>
    <property type="match status" value="1"/>
</dbReference>
<reference evidence="11" key="3">
    <citation type="submission" date="2018-08" db="UniProtKB">
        <authorList>
            <consortium name="EnsemblPlants"/>
        </authorList>
    </citation>
    <scope>IDENTIFICATION</scope>
    <source>
        <strain evidence="11">cv. Bd21</strain>
    </source>
</reference>
<feature type="domain" description="C2" evidence="9">
    <location>
        <begin position="283"/>
        <end position="407"/>
    </location>
</feature>
<evidence type="ECO:0000259" key="9">
    <source>
        <dbReference type="PROSITE" id="PS50004"/>
    </source>
</evidence>
<comment type="similarity">
    <text evidence="2">Belongs to the MCTP family.</text>
</comment>
<feature type="compositionally biased region" description="Basic and acidic residues" evidence="7">
    <location>
        <begin position="185"/>
        <end position="245"/>
    </location>
</feature>
<dbReference type="EMBL" id="CM000880">
    <property type="protein sequence ID" value="KQK13931.1"/>
    <property type="molecule type" value="Genomic_DNA"/>
</dbReference>
<dbReference type="OMA" id="IRTWAHP"/>
<proteinExistence type="inferred from homology"/>
<dbReference type="InterPro" id="IPR047259">
    <property type="entry name" value="QUIRKY-like"/>
</dbReference>
<dbReference type="PROSITE" id="PS50004">
    <property type="entry name" value="C2"/>
    <property type="match status" value="4"/>
</dbReference>
<evidence type="ECO:0000313" key="12">
    <source>
        <dbReference type="Proteomes" id="UP000008810"/>
    </source>
</evidence>
<dbReference type="InterPro" id="IPR047255">
    <property type="entry name" value="C2D_MCTP_PRT_plant"/>
</dbReference>
<dbReference type="CDD" id="cd08379">
    <property type="entry name" value="C2D_MCTP_PRT_plant"/>
    <property type="match status" value="1"/>
</dbReference>
<dbReference type="OrthoDB" id="67700at2759"/>
<dbReference type="eggNOG" id="ENOG502QPYX">
    <property type="taxonomic scope" value="Eukaryota"/>
</dbReference>
<feature type="domain" description="C2" evidence="9">
    <location>
        <begin position="611"/>
        <end position="737"/>
    </location>
</feature>
<dbReference type="GO" id="GO:0016020">
    <property type="term" value="C:membrane"/>
    <property type="evidence" value="ECO:0007669"/>
    <property type="project" value="UniProtKB-SubCell"/>
</dbReference>
<evidence type="ECO:0000256" key="3">
    <source>
        <dbReference type="ARBA" id="ARBA00022692"/>
    </source>
</evidence>
<feature type="domain" description="C2" evidence="9">
    <location>
        <begin position="1"/>
        <end position="123"/>
    </location>
</feature>
<feature type="compositionally biased region" description="Pro residues" evidence="7">
    <location>
        <begin position="247"/>
        <end position="258"/>
    </location>
</feature>
<accession>I1GPX2</accession>
<dbReference type="RefSeq" id="XP_003561697.1">
    <property type="nucleotide sequence ID" value="XM_003561649.4"/>
</dbReference>
<dbReference type="EnsemblPlants" id="KQK13931">
    <property type="protein sequence ID" value="KQK13931"/>
    <property type="gene ID" value="BRADI_1g13460v3"/>
</dbReference>
<dbReference type="FunFam" id="2.60.40.150:FF:000090">
    <property type="entry name" value="C2 domain-containing protein"/>
    <property type="match status" value="1"/>
</dbReference>
<dbReference type="Proteomes" id="UP000008810">
    <property type="component" value="Chromosome 1"/>
</dbReference>
<comment type="subcellular location">
    <subcellularLocation>
        <location evidence="1">Membrane</location>
        <topology evidence="1">Multi-pass membrane protein</topology>
    </subcellularLocation>
</comment>
<keyword evidence="5 8" id="KW-1133">Transmembrane helix</keyword>
<name>I1GPX2_BRADI</name>
<dbReference type="InterPro" id="IPR000008">
    <property type="entry name" value="C2_dom"/>
</dbReference>
<evidence type="ECO:0000313" key="10">
    <source>
        <dbReference type="EMBL" id="KQK13931.1"/>
    </source>
</evidence>
<evidence type="ECO:0000256" key="4">
    <source>
        <dbReference type="ARBA" id="ARBA00022737"/>
    </source>
</evidence>
<dbReference type="HOGENOM" id="CLU_003762_2_0_1"/>
<dbReference type="InterPro" id="IPR035892">
    <property type="entry name" value="C2_domain_sf"/>
</dbReference>
<dbReference type="PANTHER" id="PTHR31425:SF43">
    <property type="entry name" value="MULTIPLE C2 DOMAIN AND TRANSMEMBRANE REGION PROTEIN 14"/>
    <property type="match status" value="1"/>
</dbReference>
<evidence type="ECO:0000313" key="11">
    <source>
        <dbReference type="EnsemblPlants" id="KQK13931"/>
    </source>
</evidence>
<gene>
    <name evidence="11" type="primary">LOC100825173</name>
    <name evidence="10" type="ORF">BRADI_1g13460v3</name>
</gene>
<dbReference type="Pfam" id="PF08372">
    <property type="entry name" value="PRT_C"/>
    <property type="match status" value="1"/>
</dbReference>
<evidence type="ECO:0000256" key="8">
    <source>
        <dbReference type="SAM" id="Phobius"/>
    </source>
</evidence>
<evidence type="ECO:0000256" key="6">
    <source>
        <dbReference type="ARBA" id="ARBA00023136"/>
    </source>
</evidence>
<evidence type="ECO:0000256" key="5">
    <source>
        <dbReference type="ARBA" id="ARBA00022989"/>
    </source>
</evidence>
<keyword evidence="12" id="KW-1185">Reference proteome</keyword>
<sequence>MVEEGAKRRVVVEVCNARNLMPKDGQGTACAYAVVDFDGQRRRTATRPRDLNPQWGERLEFLVHHPDAMTGETLELNVYNDKKAIAGGGSGGGGSGRRGGTFLGKVKVAGASFAKEGDETLVYYPLEKRSVFSQIKGEIGLKIWFVDEPPPPPPAPAAEEKADASAEKKDATEEKGKESAAAPAAEEKKPEEAAAEAKKAEEAKPEEKKPEAGKKDGKKNSPEKGKKDGEKPKEEAKSKEEKKEAAPPSPSKAPPPSPSKMQLSNAGIAGDLEIRPQSAAERSMTASGGSASYDLVDRVPYLFVRLLKAKHQDDGNKQPLYAQLSIGAHTVRTRSAAAAGEWDQVFAFHKASLTASSLEVTVHEEAKKPEKEGEPVPADPNLGFVSFDLQEVPKRSPPDSALAPQWYTLEGHADDGTSACDVMLAVWVGTQVDEAFQEAWQSDSGGNLVHTRSKAYLSPKLWYLRLSVIQAQDLRLPSPPDAKAKQYAPSFPELYVKAQLGAQVFKTGRIALGSAAAGASNPSWNEDLLFVAAEPFDPFLTVAVEDIFSGQPVGQARVPLSTVHRRSDDRAEPPSRWLNLCGDEARPYAGRVHVRVCLEGGYHVLDEAANVASDVRAASKQLSKPPVGMLEVGVRGAANLVPMKIAKDGASGSTDAYVVLKYGPKWARTRTILDQFNPRWNEQYAWDVFDPCTVLSIAVFDNARYLNGKLPPKDARIGKLRIRLSTLDTNRVYVINYALTAVHPVGVRKMGELELAIRFTCPSWLTLMQAYGSPLLPRMHYVKPLGPAQQDVLRHTAMRIVSGRLARSEPPLGPEVVQYLLDTDTHTWSMRRSKANWFRVVGCLSHVATAVKWGHRVRTWEHSPTTVLVHMLLVAVVLCPEMILPTVCLYLFLVLLWRYRSRPREPTGMDPRLSHVDSVSPDELDEEFDGLPSGRPADVVRMRYDRLRAVAGRAQTLLGDVAAQGERVEALLSWRDPRATGVFAVVCLLTALVLYAVPFKVLLLGMGFYYLRHPRFRGDMPSAGFNFFRRLPSLSDRVL</sequence>
<evidence type="ECO:0000256" key="7">
    <source>
        <dbReference type="SAM" id="MobiDB-lite"/>
    </source>
</evidence>
<evidence type="ECO:0000256" key="2">
    <source>
        <dbReference type="ARBA" id="ARBA00007923"/>
    </source>
</evidence>
<dbReference type="SMART" id="SM00239">
    <property type="entry name" value="C2"/>
    <property type="match status" value="4"/>
</dbReference>
<reference evidence="10 11" key="1">
    <citation type="journal article" date="2010" name="Nature">
        <title>Genome sequencing and analysis of the model grass Brachypodium distachyon.</title>
        <authorList>
            <consortium name="International Brachypodium Initiative"/>
        </authorList>
    </citation>
    <scope>NUCLEOTIDE SEQUENCE [LARGE SCALE GENOMIC DNA]</scope>
    <source>
        <strain evidence="10 11">Bd21</strain>
    </source>
</reference>
<dbReference type="SUPFAM" id="SSF49562">
    <property type="entry name" value="C2 domain (Calcium/lipid-binding domain, CaLB)"/>
    <property type="match status" value="4"/>
</dbReference>
<organism evidence="10">
    <name type="scientific">Brachypodium distachyon</name>
    <name type="common">Purple false brome</name>
    <name type="synonym">Trachynia distachya</name>
    <dbReference type="NCBI Taxonomy" id="15368"/>
    <lineage>
        <taxon>Eukaryota</taxon>
        <taxon>Viridiplantae</taxon>
        <taxon>Streptophyta</taxon>
        <taxon>Embryophyta</taxon>
        <taxon>Tracheophyta</taxon>
        <taxon>Spermatophyta</taxon>
        <taxon>Magnoliopsida</taxon>
        <taxon>Liliopsida</taxon>
        <taxon>Poales</taxon>
        <taxon>Poaceae</taxon>
        <taxon>BOP clade</taxon>
        <taxon>Pooideae</taxon>
        <taxon>Stipodae</taxon>
        <taxon>Brachypodieae</taxon>
        <taxon>Brachypodium</taxon>
    </lineage>
</organism>
<dbReference type="Gene3D" id="2.60.40.150">
    <property type="entry name" value="C2 domain"/>
    <property type="match status" value="4"/>
</dbReference>
<dbReference type="KEGG" id="bdi:100825173"/>